<dbReference type="GO" id="GO:0140326">
    <property type="term" value="F:ATPase-coupled intramembrane lipid transporter activity"/>
    <property type="evidence" value="ECO:0007669"/>
    <property type="project" value="TreeGrafter"/>
</dbReference>
<dbReference type="GO" id="GO:0045332">
    <property type="term" value="P:phospholipid translocation"/>
    <property type="evidence" value="ECO:0007669"/>
    <property type="project" value="TreeGrafter"/>
</dbReference>
<proteinExistence type="predicted"/>
<feature type="non-terminal residue" evidence="1">
    <location>
        <position position="104"/>
    </location>
</feature>
<comment type="caution">
    <text evidence="1">The sequence shown here is derived from an EMBL/GenBank/DDBJ whole genome shotgun (WGS) entry which is preliminary data.</text>
</comment>
<dbReference type="SUPFAM" id="SSF81653">
    <property type="entry name" value="Calcium ATPase, transduction domain A"/>
    <property type="match status" value="1"/>
</dbReference>
<dbReference type="GO" id="GO:0005802">
    <property type="term" value="C:trans-Golgi network"/>
    <property type="evidence" value="ECO:0007669"/>
    <property type="project" value="TreeGrafter"/>
</dbReference>
<dbReference type="AlphaFoldDB" id="A0AAD5FEC1"/>
<dbReference type="PANTHER" id="PTHR24092:SF52">
    <property type="entry name" value="PHOSPHOLIPID-TRANSPORTING ATPASE FETA"/>
    <property type="match status" value="1"/>
</dbReference>
<evidence type="ECO:0000313" key="2">
    <source>
        <dbReference type="Proteomes" id="UP001205998"/>
    </source>
</evidence>
<sequence>ADLLLLSSSEPLNLIYIETAELDGETNLKVKQALTVTGDMGDNIDRLAAFNGEVRCEAPNNRLDRFTGTLKVRGETFALDNERILLRGCTLRNTEWCFGLVLFG</sequence>
<gene>
    <name evidence="1" type="ORF">C0J50_11776</name>
</gene>
<dbReference type="PANTHER" id="PTHR24092">
    <property type="entry name" value="PROBABLE PHOSPHOLIPID-TRANSPORTING ATPASE"/>
    <property type="match status" value="1"/>
</dbReference>
<name>A0AAD5FEC1_SILAS</name>
<organism evidence="1 2">
    <name type="scientific">Silurus asotus</name>
    <name type="common">Amur catfish</name>
    <name type="synonym">Parasilurus asotus</name>
    <dbReference type="NCBI Taxonomy" id="30991"/>
    <lineage>
        <taxon>Eukaryota</taxon>
        <taxon>Metazoa</taxon>
        <taxon>Chordata</taxon>
        <taxon>Craniata</taxon>
        <taxon>Vertebrata</taxon>
        <taxon>Euteleostomi</taxon>
        <taxon>Actinopterygii</taxon>
        <taxon>Neopterygii</taxon>
        <taxon>Teleostei</taxon>
        <taxon>Ostariophysi</taxon>
        <taxon>Siluriformes</taxon>
        <taxon>Siluridae</taxon>
        <taxon>Silurus</taxon>
    </lineage>
</organism>
<protein>
    <submittedName>
        <fullName evidence="1">Phospholipid-transporting ATPase ID</fullName>
    </submittedName>
</protein>
<dbReference type="Proteomes" id="UP001205998">
    <property type="component" value="Unassembled WGS sequence"/>
</dbReference>
<dbReference type="InterPro" id="IPR008250">
    <property type="entry name" value="ATPase_P-typ_transduc_dom_A_sf"/>
</dbReference>
<accession>A0AAD5FEC1</accession>
<reference evidence="1" key="1">
    <citation type="submission" date="2018-07" db="EMBL/GenBank/DDBJ databases">
        <title>Comparative genomics of catfishes provides insights into carnivory and benthic adaptation.</title>
        <authorList>
            <person name="Zhang Y."/>
            <person name="Wang D."/>
            <person name="Peng Z."/>
            <person name="Zheng S."/>
            <person name="Shao F."/>
            <person name="Tao W."/>
        </authorList>
    </citation>
    <scope>NUCLEOTIDE SEQUENCE</scope>
    <source>
        <strain evidence="1">Chongqing</strain>
    </source>
</reference>
<evidence type="ECO:0000313" key="1">
    <source>
        <dbReference type="EMBL" id="KAI5612509.1"/>
    </source>
</evidence>
<dbReference type="EMBL" id="MU564118">
    <property type="protein sequence ID" value="KAI5612509.1"/>
    <property type="molecule type" value="Genomic_DNA"/>
</dbReference>
<dbReference type="GO" id="GO:0005886">
    <property type="term" value="C:plasma membrane"/>
    <property type="evidence" value="ECO:0007669"/>
    <property type="project" value="TreeGrafter"/>
</dbReference>
<keyword evidence="2" id="KW-1185">Reference proteome</keyword>
<dbReference type="GO" id="GO:0007030">
    <property type="term" value="P:Golgi organization"/>
    <property type="evidence" value="ECO:0007669"/>
    <property type="project" value="TreeGrafter"/>
</dbReference>
<feature type="non-terminal residue" evidence="1">
    <location>
        <position position="1"/>
    </location>
</feature>